<gene>
    <name evidence="1" type="ORF">MELLADRAFT_89855</name>
</gene>
<reference evidence="2" key="1">
    <citation type="journal article" date="2011" name="Proc. Natl. Acad. Sci. U.S.A.">
        <title>Obligate biotrophy features unraveled by the genomic analysis of rust fungi.</title>
        <authorList>
            <person name="Duplessis S."/>
            <person name="Cuomo C.A."/>
            <person name="Lin Y.-C."/>
            <person name="Aerts A."/>
            <person name="Tisserant E."/>
            <person name="Veneault-Fourrey C."/>
            <person name="Joly D.L."/>
            <person name="Hacquard S."/>
            <person name="Amselem J."/>
            <person name="Cantarel B.L."/>
            <person name="Chiu R."/>
            <person name="Coutinho P.M."/>
            <person name="Feau N."/>
            <person name="Field M."/>
            <person name="Frey P."/>
            <person name="Gelhaye E."/>
            <person name="Goldberg J."/>
            <person name="Grabherr M.G."/>
            <person name="Kodira C.D."/>
            <person name="Kohler A."/>
            <person name="Kuees U."/>
            <person name="Lindquist E.A."/>
            <person name="Lucas S.M."/>
            <person name="Mago R."/>
            <person name="Mauceli E."/>
            <person name="Morin E."/>
            <person name="Murat C."/>
            <person name="Pangilinan J.L."/>
            <person name="Park R."/>
            <person name="Pearson M."/>
            <person name="Quesneville H."/>
            <person name="Rouhier N."/>
            <person name="Sakthikumar S."/>
            <person name="Salamov A.A."/>
            <person name="Schmutz J."/>
            <person name="Selles B."/>
            <person name="Shapiro H."/>
            <person name="Tanguay P."/>
            <person name="Tuskan G.A."/>
            <person name="Henrissat B."/>
            <person name="Van de Peer Y."/>
            <person name="Rouze P."/>
            <person name="Ellis J.G."/>
            <person name="Dodds P.N."/>
            <person name="Schein J.E."/>
            <person name="Zhong S."/>
            <person name="Hamelin R.C."/>
            <person name="Grigoriev I.V."/>
            <person name="Szabo L.J."/>
            <person name="Martin F."/>
        </authorList>
    </citation>
    <scope>NUCLEOTIDE SEQUENCE [LARGE SCALE GENOMIC DNA]</scope>
    <source>
        <strain evidence="2">98AG31 / pathotype 3-4-7</strain>
    </source>
</reference>
<keyword evidence="2" id="KW-1185">Reference proteome</keyword>
<dbReference type="AlphaFoldDB" id="F4RUV4"/>
<dbReference type="VEuPathDB" id="FungiDB:MELLADRAFT_89855"/>
<sequence length="325" mass="35681">MINRTFKVDPITWTWEDCRTQVSAVAERFLPLVSSHLLTGKNKGLISWVGSVKYNRKNIRTVDITQEEGWVMFHSLVNNKEPMIAGVSISITMENPRAAAKALQNQANMTQSLIMQQNIPGLAEPGASRRPQDIEPLSVQGQLQQVIGKLRTLHAKHSGAGDGAIYQDPTNTLKTLRLTNILLTIWARSIIKGDVGVDLVTPPKTKLFVCTVGGGEPPPTQSTSIDPTPSTSAISIAPSTSGPFDLNDRGVATPPFEHFLDFAKISPANPAHQLVRDLGYETWRAFEASEFMNIEALRNDGLKVGTAHGLISKAKVYRQHYHQSN</sequence>
<proteinExistence type="predicted"/>
<evidence type="ECO:0000313" key="1">
    <source>
        <dbReference type="EMBL" id="EGG03760.1"/>
    </source>
</evidence>
<organism evidence="2">
    <name type="scientific">Melampsora larici-populina (strain 98AG31 / pathotype 3-4-7)</name>
    <name type="common">Poplar leaf rust fungus</name>
    <dbReference type="NCBI Taxonomy" id="747676"/>
    <lineage>
        <taxon>Eukaryota</taxon>
        <taxon>Fungi</taxon>
        <taxon>Dikarya</taxon>
        <taxon>Basidiomycota</taxon>
        <taxon>Pucciniomycotina</taxon>
        <taxon>Pucciniomycetes</taxon>
        <taxon>Pucciniales</taxon>
        <taxon>Melampsoraceae</taxon>
        <taxon>Melampsora</taxon>
    </lineage>
</organism>
<dbReference type="InParanoid" id="F4RUV4"/>
<dbReference type="Proteomes" id="UP000001072">
    <property type="component" value="Unassembled WGS sequence"/>
</dbReference>
<accession>F4RUV4</accession>
<dbReference type="EMBL" id="GL883122">
    <property type="protein sequence ID" value="EGG03760.1"/>
    <property type="molecule type" value="Genomic_DNA"/>
</dbReference>
<name>F4RUV4_MELLP</name>
<evidence type="ECO:0000313" key="2">
    <source>
        <dbReference type="Proteomes" id="UP000001072"/>
    </source>
</evidence>
<dbReference type="RefSeq" id="XP_007412874.1">
    <property type="nucleotide sequence ID" value="XM_007412812.1"/>
</dbReference>
<dbReference type="KEGG" id="mlr:MELLADRAFT_89855"/>
<dbReference type="HOGENOM" id="CLU_698458_0_0_1"/>
<dbReference type="GeneID" id="18935353"/>
<protein>
    <submittedName>
        <fullName evidence="1">Uncharacterized protein</fullName>
    </submittedName>
</protein>